<dbReference type="InterPro" id="IPR015590">
    <property type="entry name" value="Aldehyde_DH_dom"/>
</dbReference>
<dbReference type="InterPro" id="IPR016163">
    <property type="entry name" value="Ald_DH_C"/>
</dbReference>
<dbReference type="InterPro" id="IPR016160">
    <property type="entry name" value="Ald_DH_CS_CYS"/>
</dbReference>
<evidence type="ECO:0000256" key="4">
    <source>
        <dbReference type="PIRNR" id="PIRNR036492"/>
    </source>
</evidence>
<dbReference type="InterPro" id="IPR016162">
    <property type="entry name" value="Ald_DH_N"/>
</dbReference>
<dbReference type="AlphaFoldDB" id="A0A2A4G8U7"/>
<dbReference type="GO" id="GO:0005737">
    <property type="term" value="C:cytoplasm"/>
    <property type="evidence" value="ECO:0007669"/>
    <property type="project" value="TreeGrafter"/>
</dbReference>
<protein>
    <recommendedName>
        <fullName evidence="4">Aldehyde dehydrogenase</fullName>
    </recommendedName>
</protein>
<evidence type="ECO:0000256" key="3">
    <source>
        <dbReference type="ARBA" id="ARBA00023027"/>
    </source>
</evidence>
<evidence type="ECO:0000256" key="7">
    <source>
        <dbReference type="RuleBase" id="RU003345"/>
    </source>
</evidence>
<dbReference type="CDD" id="cd07136">
    <property type="entry name" value="ALDH_YwdH-P39616"/>
    <property type="match status" value="1"/>
</dbReference>
<dbReference type="PANTHER" id="PTHR43570:SF16">
    <property type="entry name" value="ALDEHYDE DEHYDROGENASE TYPE III, ISOFORM Q"/>
    <property type="match status" value="1"/>
</dbReference>
<evidence type="ECO:0000313" key="10">
    <source>
        <dbReference type="Proteomes" id="UP000219559"/>
    </source>
</evidence>
<dbReference type="InterPro" id="IPR012394">
    <property type="entry name" value="Aldehyde_DH_NAD(P)"/>
</dbReference>
<dbReference type="PROSITE" id="PS00070">
    <property type="entry name" value="ALDEHYDE_DEHYDR_CYS"/>
    <property type="match status" value="1"/>
</dbReference>
<evidence type="ECO:0000259" key="8">
    <source>
        <dbReference type="Pfam" id="PF00171"/>
    </source>
</evidence>
<evidence type="ECO:0000256" key="1">
    <source>
        <dbReference type="ARBA" id="ARBA00009986"/>
    </source>
</evidence>
<dbReference type="PIRSF" id="PIRSF036492">
    <property type="entry name" value="ALDH"/>
    <property type="match status" value="1"/>
</dbReference>
<name>A0A2A4G8U7_9FLAO</name>
<dbReference type="GO" id="GO:0006081">
    <property type="term" value="P:aldehyde metabolic process"/>
    <property type="evidence" value="ECO:0007669"/>
    <property type="project" value="InterPro"/>
</dbReference>
<dbReference type="EMBL" id="NBWU01000004">
    <property type="protein sequence ID" value="PCE64192.1"/>
    <property type="molecule type" value="Genomic_DNA"/>
</dbReference>
<dbReference type="PROSITE" id="PS00687">
    <property type="entry name" value="ALDEHYDE_DEHYDR_GLU"/>
    <property type="match status" value="1"/>
</dbReference>
<dbReference type="OrthoDB" id="9762913at2"/>
<comment type="caution">
    <text evidence="9">The sequence shown here is derived from an EMBL/GenBank/DDBJ whole genome shotgun (WGS) entry which is preliminary data.</text>
</comment>
<dbReference type="SUPFAM" id="SSF53720">
    <property type="entry name" value="ALDH-like"/>
    <property type="match status" value="1"/>
</dbReference>
<keyword evidence="10" id="KW-1185">Reference proteome</keyword>
<reference evidence="9 10" key="1">
    <citation type="submission" date="2017-04" db="EMBL/GenBank/DDBJ databases">
        <title>A new member of the family Flavobacteriaceae isolated from ascidians.</title>
        <authorList>
            <person name="Chen L."/>
        </authorList>
    </citation>
    <scope>NUCLEOTIDE SEQUENCE [LARGE SCALE GENOMIC DNA]</scope>
    <source>
        <strain evidence="9 10">HQA918</strain>
    </source>
</reference>
<evidence type="ECO:0000256" key="6">
    <source>
        <dbReference type="PROSITE-ProRule" id="PRU10007"/>
    </source>
</evidence>
<feature type="active site" evidence="5">
    <location>
        <position position="245"/>
    </location>
</feature>
<dbReference type="GO" id="GO:0004029">
    <property type="term" value="F:aldehyde dehydrogenase (NAD+) activity"/>
    <property type="evidence" value="ECO:0007669"/>
    <property type="project" value="TreeGrafter"/>
</dbReference>
<sequence>MDQNIPNILFTQQAFFKSQITKDVNYRKEALKRLEKEILAQEDAVCEAIHADFKKPFFETLATETQLVLAELRATIKNIKGWARPKKVRATMVNFPSSDFIHYEPYGNVLVMAPWNYPFQLALLPLIGAVAAGNTVVLKPSEVTPHTSAIIRKIVEAVFAPEYVAVVEGGIPESQALLAERWDYIFFTGSTQVGKIVYQAAAKHLTPVTLELGGKNPCVVDETAPMDLTAKRLVWGKFLNGGQTCIAPDYILAHPSVKNDLVKGMAKYIEKSYGSEVQSSPDFCRMAGENHYQRLKAMLEGETILFGGQTDDTERYIAPTLLESPALDSKVMAGEIFGPILPIYTYSDETDIEKFIERYEKPLAAYVFTKRSGFAKKFIARHSFGGGTINDTIAQITNKRMPFGGVGASGIGSYHGKKTFEVFSHHKAMVKRANWMDLPMRYAPYDKYFKLAKTFKKLF</sequence>
<dbReference type="Gene3D" id="3.40.605.10">
    <property type="entry name" value="Aldehyde Dehydrogenase, Chain A, domain 1"/>
    <property type="match status" value="1"/>
</dbReference>
<dbReference type="InterPro" id="IPR016161">
    <property type="entry name" value="Ald_DH/histidinol_DH"/>
</dbReference>
<accession>A0A2A4G8U7</accession>
<feature type="domain" description="Aldehyde dehydrogenase" evidence="8">
    <location>
        <begin position="23"/>
        <end position="428"/>
    </location>
</feature>
<dbReference type="RefSeq" id="WP_097443027.1">
    <property type="nucleotide sequence ID" value="NZ_NBWU01000004.1"/>
</dbReference>
<evidence type="ECO:0000313" key="9">
    <source>
        <dbReference type="EMBL" id="PCE64192.1"/>
    </source>
</evidence>
<dbReference type="FunFam" id="3.40.309.10:FF:000003">
    <property type="entry name" value="Aldehyde dehydrogenase"/>
    <property type="match status" value="1"/>
</dbReference>
<dbReference type="PANTHER" id="PTHR43570">
    <property type="entry name" value="ALDEHYDE DEHYDROGENASE"/>
    <property type="match status" value="1"/>
</dbReference>
<dbReference type="FunFam" id="3.40.605.10:FF:000004">
    <property type="entry name" value="Aldehyde dehydrogenase"/>
    <property type="match status" value="1"/>
</dbReference>
<evidence type="ECO:0000256" key="5">
    <source>
        <dbReference type="PIRSR" id="PIRSR036492-1"/>
    </source>
</evidence>
<dbReference type="InterPro" id="IPR029510">
    <property type="entry name" value="Ald_DH_CS_GLU"/>
</dbReference>
<organism evidence="9 10">
    <name type="scientific">Sediminicola luteus</name>
    <dbReference type="NCBI Taxonomy" id="319238"/>
    <lineage>
        <taxon>Bacteria</taxon>
        <taxon>Pseudomonadati</taxon>
        <taxon>Bacteroidota</taxon>
        <taxon>Flavobacteriia</taxon>
        <taxon>Flavobacteriales</taxon>
        <taxon>Flavobacteriaceae</taxon>
        <taxon>Sediminicola</taxon>
    </lineage>
</organism>
<keyword evidence="2 4" id="KW-0560">Oxidoreductase</keyword>
<keyword evidence="3" id="KW-0520">NAD</keyword>
<evidence type="ECO:0000256" key="2">
    <source>
        <dbReference type="ARBA" id="ARBA00023002"/>
    </source>
</evidence>
<proteinExistence type="inferred from homology"/>
<comment type="similarity">
    <text evidence="1 4 7">Belongs to the aldehyde dehydrogenase family.</text>
</comment>
<gene>
    <name evidence="9" type="ORF">B7P33_12345</name>
</gene>
<feature type="active site" evidence="5 6">
    <location>
        <position position="211"/>
    </location>
</feature>
<dbReference type="Proteomes" id="UP000219559">
    <property type="component" value="Unassembled WGS sequence"/>
</dbReference>
<dbReference type="Pfam" id="PF00171">
    <property type="entry name" value="Aldedh"/>
    <property type="match status" value="1"/>
</dbReference>
<dbReference type="Gene3D" id="3.40.309.10">
    <property type="entry name" value="Aldehyde Dehydrogenase, Chain A, domain 2"/>
    <property type="match status" value="1"/>
</dbReference>